<reference evidence="1" key="1">
    <citation type="submission" date="2023-03" db="EMBL/GenBank/DDBJ databases">
        <title>Massive genome expansion in bonnet fungi (Mycena s.s.) driven by repeated elements and novel gene families across ecological guilds.</title>
        <authorList>
            <consortium name="Lawrence Berkeley National Laboratory"/>
            <person name="Harder C.B."/>
            <person name="Miyauchi S."/>
            <person name="Viragh M."/>
            <person name="Kuo A."/>
            <person name="Thoen E."/>
            <person name="Andreopoulos B."/>
            <person name="Lu D."/>
            <person name="Skrede I."/>
            <person name="Drula E."/>
            <person name="Henrissat B."/>
            <person name="Morin E."/>
            <person name="Kohler A."/>
            <person name="Barry K."/>
            <person name="LaButti K."/>
            <person name="Morin E."/>
            <person name="Salamov A."/>
            <person name="Lipzen A."/>
            <person name="Mereny Z."/>
            <person name="Hegedus B."/>
            <person name="Baldrian P."/>
            <person name="Stursova M."/>
            <person name="Weitz H."/>
            <person name="Taylor A."/>
            <person name="Grigoriev I.V."/>
            <person name="Nagy L.G."/>
            <person name="Martin F."/>
            <person name="Kauserud H."/>
        </authorList>
    </citation>
    <scope>NUCLEOTIDE SEQUENCE</scope>
    <source>
        <strain evidence="1">CBHHK182m</strain>
    </source>
</reference>
<protein>
    <submittedName>
        <fullName evidence="1">Uncharacterized protein</fullName>
    </submittedName>
</protein>
<dbReference type="AlphaFoldDB" id="A0AAD7JCC5"/>
<comment type="caution">
    <text evidence="1">The sequence shown here is derived from an EMBL/GenBank/DDBJ whole genome shotgun (WGS) entry which is preliminary data.</text>
</comment>
<proteinExistence type="predicted"/>
<evidence type="ECO:0000313" key="2">
    <source>
        <dbReference type="Proteomes" id="UP001215598"/>
    </source>
</evidence>
<organism evidence="1 2">
    <name type="scientific">Mycena metata</name>
    <dbReference type="NCBI Taxonomy" id="1033252"/>
    <lineage>
        <taxon>Eukaryota</taxon>
        <taxon>Fungi</taxon>
        <taxon>Dikarya</taxon>
        <taxon>Basidiomycota</taxon>
        <taxon>Agaricomycotina</taxon>
        <taxon>Agaricomycetes</taxon>
        <taxon>Agaricomycetidae</taxon>
        <taxon>Agaricales</taxon>
        <taxon>Marasmiineae</taxon>
        <taxon>Mycenaceae</taxon>
        <taxon>Mycena</taxon>
    </lineage>
</organism>
<accession>A0AAD7JCC5</accession>
<name>A0AAD7JCC5_9AGAR</name>
<dbReference type="Proteomes" id="UP001215598">
    <property type="component" value="Unassembled WGS sequence"/>
</dbReference>
<sequence>MLTRQLSVTLFSDPIQRIRDKEAPGVPFMIGNTEDAASFGTAVTPAPVRALYPSGLSDNEVIADVVKDLILLRLCPPELWSAAGVGAGQPDVSVGASFTDMPPFIGAGSWHSSASDLAH</sequence>
<gene>
    <name evidence="1" type="ORF">B0H16DRAFT_1719621</name>
</gene>
<evidence type="ECO:0000313" key="1">
    <source>
        <dbReference type="EMBL" id="KAJ7760916.1"/>
    </source>
</evidence>
<keyword evidence="2" id="KW-1185">Reference proteome</keyword>
<dbReference type="EMBL" id="JARKIB010000036">
    <property type="protein sequence ID" value="KAJ7760916.1"/>
    <property type="molecule type" value="Genomic_DNA"/>
</dbReference>